<evidence type="ECO:0000256" key="5">
    <source>
        <dbReference type="ARBA" id="ARBA00022801"/>
    </source>
</evidence>
<dbReference type="NCBIfam" id="TIGR04178">
    <property type="entry name" value="exo_archaeo"/>
    <property type="match status" value="1"/>
</dbReference>
<dbReference type="KEGG" id="sus:Acid_6340"/>
<dbReference type="Pfam" id="PF09721">
    <property type="entry name" value="Exosortase_EpsH"/>
    <property type="match status" value="1"/>
</dbReference>
<sequence length="272" mass="29196" precursor="true">MNRTPPAAIVLASLSLLVCYAAVLHGMADQWWNDEDMGHGFLVPLVILWIVWRERNQWRKVPAAPSPWGFAWIAAGAALQLVGTVGVGLFAGAIGFLCSALGVVICFGGFARARAWLFPILLSLFMLPKLAIVYNQVTLPLQLLATRQAAAILWAAGVSVIREGNVIQVGAHRIAVVEACNGLRYLIPLGFAAVIFAYLADDRPWMRAALLLAAVPVAMSANAIRVAASAWVPALSEGAFHTLAGWVLFAVSMAAIYLIHAALTKVRGRRHA</sequence>
<dbReference type="OrthoDB" id="9797363at2"/>
<evidence type="ECO:0000256" key="2">
    <source>
        <dbReference type="ARBA" id="ARBA00022475"/>
    </source>
</evidence>
<dbReference type="HOGENOM" id="CLU_065975_0_0_0"/>
<keyword evidence="3" id="KW-0645">Protease</keyword>
<dbReference type="STRING" id="234267.Acid_6340"/>
<dbReference type="GO" id="GO:0008233">
    <property type="term" value="F:peptidase activity"/>
    <property type="evidence" value="ECO:0007669"/>
    <property type="project" value="UniProtKB-KW"/>
</dbReference>
<evidence type="ECO:0000313" key="9">
    <source>
        <dbReference type="EMBL" id="ABJ87266.1"/>
    </source>
</evidence>
<feature type="transmembrane region" description="Helical" evidence="8">
    <location>
        <begin position="64"/>
        <end position="83"/>
    </location>
</feature>
<reference evidence="9" key="1">
    <citation type="submission" date="2006-10" db="EMBL/GenBank/DDBJ databases">
        <title>Complete sequence of Solibacter usitatus Ellin6076.</title>
        <authorList>
            <consortium name="US DOE Joint Genome Institute"/>
            <person name="Copeland A."/>
            <person name="Lucas S."/>
            <person name="Lapidus A."/>
            <person name="Barry K."/>
            <person name="Detter J.C."/>
            <person name="Glavina del Rio T."/>
            <person name="Hammon N."/>
            <person name="Israni S."/>
            <person name="Dalin E."/>
            <person name="Tice H."/>
            <person name="Pitluck S."/>
            <person name="Thompson L.S."/>
            <person name="Brettin T."/>
            <person name="Bruce D."/>
            <person name="Han C."/>
            <person name="Tapia R."/>
            <person name="Gilna P."/>
            <person name="Schmutz J."/>
            <person name="Larimer F."/>
            <person name="Land M."/>
            <person name="Hauser L."/>
            <person name="Kyrpides N."/>
            <person name="Mikhailova N."/>
            <person name="Janssen P.H."/>
            <person name="Kuske C.R."/>
            <person name="Richardson P."/>
        </authorList>
    </citation>
    <scope>NUCLEOTIDE SEQUENCE</scope>
    <source>
        <strain evidence="9">Ellin6076</strain>
    </source>
</reference>
<dbReference type="EMBL" id="CP000473">
    <property type="protein sequence ID" value="ABJ87266.1"/>
    <property type="molecule type" value="Genomic_DNA"/>
</dbReference>
<feature type="transmembrane region" description="Helical" evidence="8">
    <location>
        <begin position="37"/>
        <end position="52"/>
    </location>
</feature>
<dbReference type="InterPro" id="IPR019127">
    <property type="entry name" value="Exosortase"/>
</dbReference>
<dbReference type="InParanoid" id="Q01SV4"/>
<dbReference type="NCBIfam" id="TIGR02602">
    <property type="entry name" value="8TM_EpsH"/>
    <property type="match status" value="1"/>
</dbReference>
<dbReference type="GO" id="GO:0005886">
    <property type="term" value="C:plasma membrane"/>
    <property type="evidence" value="ECO:0007669"/>
    <property type="project" value="UniProtKB-SubCell"/>
</dbReference>
<accession>Q01SV4</accession>
<feature type="transmembrane region" description="Helical" evidence="8">
    <location>
        <begin position="89"/>
        <end position="108"/>
    </location>
</feature>
<evidence type="ECO:0000256" key="3">
    <source>
        <dbReference type="ARBA" id="ARBA00022670"/>
    </source>
</evidence>
<keyword evidence="2" id="KW-1003">Cell membrane</keyword>
<name>Q01SV4_SOLUE</name>
<keyword evidence="7 8" id="KW-0472">Membrane</keyword>
<organism evidence="9">
    <name type="scientific">Solibacter usitatus (strain Ellin6076)</name>
    <dbReference type="NCBI Taxonomy" id="234267"/>
    <lineage>
        <taxon>Bacteria</taxon>
        <taxon>Pseudomonadati</taxon>
        <taxon>Acidobacteriota</taxon>
        <taxon>Terriglobia</taxon>
        <taxon>Bryobacterales</taxon>
        <taxon>Solibacteraceae</taxon>
        <taxon>Candidatus Solibacter</taxon>
    </lineage>
</organism>
<feature type="transmembrane region" description="Helical" evidence="8">
    <location>
        <begin position="115"/>
        <end position="134"/>
    </location>
</feature>
<gene>
    <name evidence="9" type="ordered locus">Acid_6340</name>
</gene>
<feature type="transmembrane region" description="Helical" evidence="8">
    <location>
        <begin position="209"/>
        <end position="231"/>
    </location>
</feature>
<protein>
    <submittedName>
        <fullName evidence="9">Eight transmembrane protein EpsH</fullName>
    </submittedName>
</protein>
<keyword evidence="4 8" id="KW-0812">Transmembrane</keyword>
<evidence type="ECO:0000256" key="8">
    <source>
        <dbReference type="SAM" id="Phobius"/>
    </source>
</evidence>
<evidence type="ECO:0000256" key="4">
    <source>
        <dbReference type="ARBA" id="ARBA00022692"/>
    </source>
</evidence>
<dbReference type="InterPro" id="IPR013426">
    <property type="entry name" value="EpsH-like"/>
</dbReference>
<proteinExistence type="predicted"/>
<dbReference type="GO" id="GO:0006508">
    <property type="term" value="P:proteolysis"/>
    <property type="evidence" value="ECO:0007669"/>
    <property type="project" value="UniProtKB-KW"/>
</dbReference>
<dbReference type="eggNOG" id="COG1269">
    <property type="taxonomic scope" value="Bacteria"/>
</dbReference>
<comment type="subcellular location">
    <subcellularLocation>
        <location evidence="1">Cell membrane</location>
        <topology evidence="1">Multi-pass membrane protein</topology>
    </subcellularLocation>
</comment>
<feature type="transmembrane region" description="Helical" evidence="8">
    <location>
        <begin position="243"/>
        <end position="263"/>
    </location>
</feature>
<dbReference type="AlphaFoldDB" id="Q01SV4"/>
<evidence type="ECO:0000256" key="1">
    <source>
        <dbReference type="ARBA" id="ARBA00004651"/>
    </source>
</evidence>
<evidence type="ECO:0000256" key="7">
    <source>
        <dbReference type="ARBA" id="ARBA00023136"/>
    </source>
</evidence>
<feature type="transmembrane region" description="Helical" evidence="8">
    <location>
        <begin position="182"/>
        <end position="200"/>
    </location>
</feature>
<keyword evidence="6 8" id="KW-1133">Transmembrane helix</keyword>
<evidence type="ECO:0000256" key="6">
    <source>
        <dbReference type="ARBA" id="ARBA00022989"/>
    </source>
</evidence>
<dbReference type="InterPro" id="IPR026392">
    <property type="entry name" value="Exo/Archaeosortase_dom"/>
</dbReference>
<keyword evidence="5" id="KW-0378">Hydrolase</keyword>